<dbReference type="GO" id="GO:0006383">
    <property type="term" value="P:transcription by RNA polymerase III"/>
    <property type="evidence" value="ECO:0007669"/>
    <property type="project" value="InterPro"/>
</dbReference>
<dbReference type="GO" id="GO:0000127">
    <property type="term" value="C:transcription factor TFIIIC complex"/>
    <property type="evidence" value="ECO:0007669"/>
    <property type="project" value="TreeGrafter"/>
</dbReference>
<proteinExistence type="predicted"/>
<dbReference type="PANTHER" id="PTHR23082:SF0">
    <property type="entry name" value="GENERAL TRANSCRIPTION FACTOR 3C POLYPEPTIDE 3"/>
    <property type="match status" value="1"/>
</dbReference>
<dbReference type="SMART" id="SM00028">
    <property type="entry name" value="TPR"/>
    <property type="match status" value="4"/>
</dbReference>
<evidence type="ECO:0000313" key="2">
    <source>
        <dbReference type="Proteomes" id="UP000240042"/>
    </source>
</evidence>
<name>A0A1I1DNX5_BREAD</name>
<dbReference type="InterPro" id="IPR011990">
    <property type="entry name" value="TPR-like_helical_dom_sf"/>
</dbReference>
<reference evidence="2" key="1">
    <citation type="submission" date="2016-10" db="EMBL/GenBank/DDBJ databases">
        <authorList>
            <person name="Varghese N."/>
            <person name="Submissions S."/>
        </authorList>
    </citation>
    <scope>NUCLEOTIDE SEQUENCE [LARGE SCALE GENOMIC DNA]</scope>
    <source>
        <strain evidence="2">ATCC 43811</strain>
    </source>
</reference>
<dbReference type="AlphaFoldDB" id="A0A1I1DNX5"/>
<dbReference type="Pfam" id="PF12895">
    <property type="entry name" value="ANAPC3"/>
    <property type="match status" value="1"/>
</dbReference>
<dbReference type="Gene3D" id="1.25.40.10">
    <property type="entry name" value="Tetratricopeptide repeat domain"/>
    <property type="match status" value="2"/>
</dbReference>
<dbReference type="RefSeq" id="WP_092318370.1">
    <property type="nucleotide sequence ID" value="NZ_FOKY01000002.1"/>
</dbReference>
<dbReference type="EMBL" id="FOKY01000002">
    <property type="protein sequence ID" value="SFB74390.1"/>
    <property type="molecule type" value="Genomic_DNA"/>
</dbReference>
<sequence length="440" mass="51579">MDLMMFSAGLLTVMVSMAGGIFCIYKFWPHYNLELDVSRAFDQADYHTVIQLTQGKTNKLLPIDVYLHAARARMRLLQYYEALEWFESLLRHLDIKNKIRITVETEIADIHCALKDYTRAEMHYRTALSLAEEDPFANYKLASLLLNTGKPEPARQILRSLLKKNPLLAEARYLYAETLAVLGLYTKAIRHYGILNRAGEPILSFNYGRTLKALKNFERAAEVYRALLDSDNIEYKNQIIQEYAELCIILKNYEEGAHFIENALQHASDPQTILELRYMQASLFSKRGDEFQALIEYQHLYHENPDFKDLSPINDKWGYILAHKYLKYYFTSQVDIFEKLIMRMLPPGTIILRRSRQYYFCLYESKAYLMYRHILPAQARLVSEIDLLILQKCPNINLLEFWSLTGISEPYSTTGAEYRFLLYSKEEFLTHVKQIVNEIE</sequence>
<dbReference type="PANTHER" id="PTHR23082">
    <property type="entry name" value="TRANSCRIPTION INITIATION FACTOR IIIC TFIIIC , POLYPEPTIDE 3-RELATED"/>
    <property type="match status" value="1"/>
</dbReference>
<accession>A0A1I1DNX5</accession>
<dbReference type="STRING" id="34097.SAMN02745150_00544"/>
<keyword evidence="2" id="KW-1185">Reference proteome</keyword>
<gene>
    <name evidence="1" type="ORF">SAMN02745150_00544</name>
</gene>
<organism evidence="1 2">
    <name type="scientific">Brevinema andersonii</name>
    <dbReference type="NCBI Taxonomy" id="34097"/>
    <lineage>
        <taxon>Bacteria</taxon>
        <taxon>Pseudomonadati</taxon>
        <taxon>Spirochaetota</taxon>
        <taxon>Spirochaetia</taxon>
        <taxon>Brevinematales</taxon>
        <taxon>Brevinemataceae</taxon>
        <taxon>Brevinema</taxon>
    </lineage>
</organism>
<evidence type="ECO:0000313" key="1">
    <source>
        <dbReference type="EMBL" id="SFB74390.1"/>
    </source>
</evidence>
<dbReference type="InterPro" id="IPR039340">
    <property type="entry name" value="Tfc4/TFIIIC-102/Sfc4"/>
</dbReference>
<dbReference type="OrthoDB" id="334957at2"/>
<dbReference type="SUPFAM" id="SSF48452">
    <property type="entry name" value="TPR-like"/>
    <property type="match status" value="2"/>
</dbReference>
<dbReference type="InterPro" id="IPR019734">
    <property type="entry name" value="TPR_rpt"/>
</dbReference>
<dbReference type="Pfam" id="PF13181">
    <property type="entry name" value="TPR_8"/>
    <property type="match status" value="1"/>
</dbReference>
<dbReference type="Proteomes" id="UP000240042">
    <property type="component" value="Unassembled WGS sequence"/>
</dbReference>
<protein>
    <submittedName>
        <fullName evidence="1">Tetratricopeptide repeat-containing protein</fullName>
    </submittedName>
</protein>